<comment type="caution">
    <text evidence="6">The sequence shown here is derived from an EMBL/GenBank/DDBJ whole genome shotgun (WGS) entry which is preliminary data.</text>
</comment>
<dbReference type="Gene3D" id="3.20.20.140">
    <property type="entry name" value="Metal-dependent hydrolases"/>
    <property type="match status" value="1"/>
</dbReference>
<dbReference type="RefSeq" id="WP_005373696.1">
    <property type="nucleotide sequence ID" value="NZ_AP023186.1"/>
</dbReference>
<feature type="binding site" evidence="5">
    <location>
        <position position="16"/>
    </location>
    <ligand>
        <name>Zn(2+)</name>
        <dbReference type="ChEBI" id="CHEBI:29105"/>
        <note>catalytic</note>
    </ligand>
</feature>
<protein>
    <recommendedName>
        <fullName evidence="5">Adenine deaminase</fullName>
        <shortName evidence="5">ADE</shortName>
        <ecNumber evidence="5">3.5.4.2</ecNumber>
    </recommendedName>
    <alternativeName>
        <fullName evidence="5">Adenine aminohydrolase</fullName>
        <shortName evidence="5">AAH</shortName>
    </alternativeName>
</protein>
<evidence type="ECO:0000313" key="7">
    <source>
        <dbReference type="Proteomes" id="UP000532247"/>
    </source>
</evidence>
<dbReference type="eggNOG" id="COG1816">
    <property type="taxonomic scope" value="Bacteria"/>
</dbReference>
<feature type="site" description="Important for catalytic activity" evidence="5">
    <location>
        <position position="218"/>
    </location>
</feature>
<dbReference type="InterPro" id="IPR001365">
    <property type="entry name" value="A_deaminase_dom"/>
</dbReference>
<dbReference type="PANTHER" id="PTHR43114:SF6">
    <property type="entry name" value="ADENINE DEAMINASE"/>
    <property type="match status" value="1"/>
</dbReference>
<dbReference type="InterPro" id="IPR006330">
    <property type="entry name" value="Ado/ade_deaminase"/>
</dbReference>
<comment type="catalytic activity">
    <reaction evidence="5">
        <text>adenine + H2O + H(+) = hypoxanthine + NH4(+)</text>
        <dbReference type="Rhea" id="RHEA:23688"/>
        <dbReference type="ChEBI" id="CHEBI:15377"/>
        <dbReference type="ChEBI" id="CHEBI:15378"/>
        <dbReference type="ChEBI" id="CHEBI:16708"/>
        <dbReference type="ChEBI" id="CHEBI:17368"/>
        <dbReference type="ChEBI" id="CHEBI:28938"/>
        <dbReference type="EC" id="3.5.4.2"/>
    </reaction>
</comment>
<dbReference type="Pfam" id="PF00962">
    <property type="entry name" value="A_deaminase"/>
    <property type="match status" value="1"/>
</dbReference>
<dbReference type="OrthoDB" id="105475at2"/>
<comment type="function">
    <text evidence="5">Catalyzes the hydrolytic deamination of adenine to hypoxanthine. Plays an important role in the purine salvage pathway and in nitrogen catabolism.</text>
</comment>
<organism evidence="6 7">
    <name type="scientific">Vibrio alginolyticus</name>
    <dbReference type="NCBI Taxonomy" id="663"/>
    <lineage>
        <taxon>Bacteria</taxon>
        <taxon>Pseudomonadati</taxon>
        <taxon>Pseudomonadota</taxon>
        <taxon>Gammaproteobacteria</taxon>
        <taxon>Vibrionales</taxon>
        <taxon>Vibrionaceae</taxon>
        <taxon>Vibrio</taxon>
    </lineage>
</organism>
<evidence type="ECO:0000256" key="1">
    <source>
        <dbReference type="ARBA" id="ARBA00022723"/>
    </source>
</evidence>
<keyword evidence="3 5" id="KW-0862">Zinc</keyword>
<reference evidence="6 7" key="1">
    <citation type="submission" date="2019-09" db="EMBL/GenBank/DDBJ databases">
        <title>Draft genome sequencing and comparative genomics of hatchery-associated Vibrios.</title>
        <authorList>
            <person name="Kehlet-Delgado H."/>
            <person name="Mueller R.S."/>
        </authorList>
    </citation>
    <scope>NUCLEOTIDE SEQUENCE [LARGE SCALE GENOMIC DNA]</scope>
    <source>
        <strain evidence="6 7">081416A</strain>
    </source>
</reference>
<comment type="cofactor">
    <cofactor evidence="5">
        <name>Zn(2+)</name>
        <dbReference type="ChEBI" id="CHEBI:29105"/>
    </cofactor>
    <text evidence="5">Binds 1 zinc ion per subunit.</text>
</comment>
<feature type="active site" description="Proton donor" evidence="5">
    <location>
        <position position="197"/>
    </location>
</feature>
<dbReference type="CDD" id="cd01320">
    <property type="entry name" value="ADA"/>
    <property type="match status" value="1"/>
</dbReference>
<keyword evidence="4 5" id="KW-0546">Nucleotide metabolism</keyword>
<dbReference type="Proteomes" id="UP000532247">
    <property type="component" value="Unassembled WGS sequence"/>
</dbReference>
<dbReference type="GO" id="GO:0008270">
    <property type="term" value="F:zinc ion binding"/>
    <property type="evidence" value="ECO:0007669"/>
    <property type="project" value="UniProtKB-UniRule"/>
</dbReference>
<dbReference type="STRING" id="663.BAU10_17470"/>
<dbReference type="GO" id="GO:0009117">
    <property type="term" value="P:nucleotide metabolic process"/>
    <property type="evidence" value="ECO:0007669"/>
    <property type="project" value="UniProtKB-KW"/>
</dbReference>
<accession>A0A0L8CAG3</accession>
<dbReference type="NCBIfam" id="TIGR01430">
    <property type="entry name" value="aden_deam"/>
    <property type="match status" value="1"/>
</dbReference>
<dbReference type="InterPro" id="IPR028892">
    <property type="entry name" value="ADE"/>
</dbReference>
<keyword evidence="1 5" id="KW-0479">Metal-binding</keyword>
<feature type="binding site" evidence="5">
    <location>
        <position position="275"/>
    </location>
    <ligand>
        <name>Zn(2+)</name>
        <dbReference type="ChEBI" id="CHEBI:29105"/>
        <note>catalytic</note>
    </ligand>
</feature>
<dbReference type="InterPro" id="IPR032466">
    <property type="entry name" value="Metal_Hydrolase"/>
</dbReference>
<feature type="binding site" evidence="5">
    <location>
        <position position="14"/>
    </location>
    <ligand>
        <name>Zn(2+)</name>
        <dbReference type="ChEBI" id="CHEBI:29105"/>
        <note>catalytic</note>
    </ligand>
</feature>
<proteinExistence type="inferred from homology"/>
<sequence length="338" mass="38063">MNAFIQGLPKVELHLHIEGSLEPELLFKLAKRNGIEIPYSSPSELRSAYQFTDLQSFLDLYYQGAGVLRTEQDFYDLTWEYLLHCKEDNVVHTEIFFDPQTHTERGIDFDTVINGIARALKDGHEKLGITSQIIACFLRHLSEESAIETLQAILKHRDKIIGVGLDSSEQGHPPAKFKRVFKQAVEEGLLTVAHAGEEGPAQNISDAIEMLYVSRVDHGVRCVDDEALVESLIESQMPLTVCPLSNLKLCVFDDMKDHNIVDLLRKGVAVTINSDDPVYFGGYMTDNFLAVNNAHPMSKSELAQFTMNAIDASFIDNELKAKYRHLVSQYVNQHEALQ</sequence>
<dbReference type="FunFam" id="3.20.20.140:FF:000039">
    <property type="entry name" value="Adenine deaminase"/>
    <property type="match status" value="1"/>
</dbReference>
<dbReference type="EMBL" id="VTYF01000012">
    <property type="protein sequence ID" value="NOI10845.1"/>
    <property type="molecule type" value="Genomic_DNA"/>
</dbReference>
<name>A0A0L8CAG3_VIBAL</name>
<evidence type="ECO:0000256" key="5">
    <source>
        <dbReference type="HAMAP-Rule" id="MF_01962"/>
    </source>
</evidence>
<evidence type="ECO:0000313" key="6">
    <source>
        <dbReference type="EMBL" id="NOI10845.1"/>
    </source>
</evidence>
<dbReference type="HAMAP" id="MF_01962">
    <property type="entry name" value="Adenine_deaminase"/>
    <property type="match status" value="1"/>
</dbReference>
<evidence type="ECO:0000256" key="2">
    <source>
        <dbReference type="ARBA" id="ARBA00022801"/>
    </source>
</evidence>
<dbReference type="NCBIfam" id="NF006850">
    <property type="entry name" value="PRK09358.1-6"/>
    <property type="match status" value="1"/>
</dbReference>
<dbReference type="GO" id="GO:0006146">
    <property type="term" value="P:adenine catabolic process"/>
    <property type="evidence" value="ECO:0007669"/>
    <property type="project" value="UniProtKB-UniRule"/>
</dbReference>
<dbReference type="SUPFAM" id="SSF51556">
    <property type="entry name" value="Metallo-dependent hydrolases"/>
    <property type="match status" value="1"/>
</dbReference>
<dbReference type="GO" id="GO:0005829">
    <property type="term" value="C:cytosol"/>
    <property type="evidence" value="ECO:0007669"/>
    <property type="project" value="TreeGrafter"/>
</dbReference>
<evidence type="ECO:0000256" key="4">
    <source>
        <dbReference type="ARBA" id="ARBA00023080"/>
    </source>
</evidence>
<dbReference type="AlphaFoldDB" id="A0A0L8CAG3"/>
<dbReference type="GO" id="GO:0043103">
    <property type="term" value="P:hypoxanthine salvage"/>
    <property type="evidence" value="ECO:0007669"/>
    <property type="project" value="UniProtKB-UniRule"/>
</dbReference>
<dbReference type="GO" id="GO:0000034">
    <property type="term" value="F:adenine deaminase activity"/>
    <property type="evidence" value="ECO:0007669"/>
    <property type="project" value="UniProtKB-UniRule"/>
</dbReference>
<comment type="similarity">
    <text evidence="5">Belongs to the metallo-dependent hydrolases superfamily. Adenosine and AMP deaminases family. Adenine deaminase type 2 subfamily.</text>
</comment>
<feature type="binding site" evidence="5">
    <location>
        <position position="276"/>
    </location>
    <ligand>
        <name>substrate</name>
    </ligand>
</feature>
<evidence type="ECO:0000256" key="3">
    <source>
        <dbReference type="ARBA" id="ARBA00022833"/>
    </source>
</evidence>
<keyword evidence="2 5" id="KW-0378">Hydrolase</keyword>
<gene>
    <name evidence="6" type="ORF">F0254_18605</name>
</gene>
<dbReference type="GeneID" id="75165855"/>
<dbReference type="PANTHER" id="PTHR43114">
    <property type="entry name" value="ADENINE DEAMINASE"/>
    <property type="match status" value="1"/>
</dbReference>
<dbReference type="EC" id="3.5.4.2" evidence="5"/>
<feature type="binding site" evidence="5">
    <location>
        <position position="194"/>
    </location>
    <ligand>
        <name>Zn(2+)</name>
        <dbReference type="ChEBI" id="CHEBI:29105"/>
        <note>catalytic</note>
    </ligand>
</feature>